<dbReference type="EMBL" id="BJYU01000032">
    <property type="protein sequence ID" value="GEO14936.1"/>
    <property type="molecule type" value="Genomic_DNA"/>
</dbReference>
<evidence type="ECO:0000313" key="4">
    <source>
        <dbReference type="Proteomes" id="UP000321085"/>
    </source>
</evidence>
<evidence type="ECO:0000259" key="2">
    <source>
        <dbReference type="Pfam" id="PF02911"/>
    </source>
</evidence>
<dbReference type="RefSeq" id="WP_114188205.1">
    <property type="nucleotide sequence ID" value="NZ_BJYU01000032.1"/>
</dbReference>
<feature type="domain" description="Formyl transferase C-terminal" evidence="2">
    <location>
        <begin position="193"/>
        <end position="269"/>
    </location>
</feature>
<organism evidence="3 4">
    <name type="scientific">Microvirga aerophila</name>
    <dbReference type="NCBI Taxonomy" id="670291"/>
    <lineage>
        <taxon>Bacteria</taxon>
        <taxon>Pseudomonadati</taxon>
        <taxon>Pseudomonadota</taxon>
        <taxon>Alphaproteobacteria</taxon>
        <taxon>Hyphomicrobiales</taxon>
        <taxon>Methylobacteriaceae</taxon>
        <taxon>Microvirga</taxon>
    </lineage>
</organism>
<dbReference type="Pfam" id="PF00551">
    <property type="entry name" value="Formyl_trans_N"/>
    <property type="match status" value="1"/>
</dbReference>
<dbReference type="SUPFAM" id="SSF53328">
    <property type="entry name" value="Formyltransferase"/>
    <property type="match status" value="1"/>
</dbReference>
<dbReference type="InterPro" id="IPR011034">
    <property type="entry name" value="Formyl_transferase-like_C_sf"/>
</dbReference>
<dbReference type="InterPro" id="IPR005793">
    <property type="entry name" value="Formyl_trans_C"/>
</dbReference>
<comment type="caution">
    <text evidence="3">The sequence shown here is derived from an EMBL/GenBank/DDBJ whole genome shotgun (WGS) entry which is preliminary data.</text>
</comment>
<evidence type="ECO:0000259" key="1">
    <source>
        <dbReference type="Pfam" id="PF00551"/>
    </source>
</evidence>
<dbReference type="InterPro" id="IPR002376">
    <property type="entry name" value="Formyl_transf_N"/>
</dbReference>
<dbReference type="AlphaFoldDB" id="A0A512BSF9"/>
<name>A0A512BSF9_9HYPH</name>
<evidence type="ECO:0008006" key="5">
    <source>
        <dbReference type="Google" id="ProtNLM"/>
    </source>
</evidence>
<accession>A0A512BSF9</accession>
<dbReference type="SUPFAM" id="SSF50486">
    <property type="entry name" value="FMT C-terminal domain-like"/>
    <property type="match status" value="1"/>
</dbReference>
<dbReference type="PANTHER" id="PTHR11138">
    <property type="entry name" value="METHIONYL-TRNA FORMYLTRANSFERASE"/>
    <property type="match status" value="1"/>
</dbReference>
<feature type="domain" description="Formyl transferase N-terminal" evidence="1">
    <location>
        <begin position="65"/>
        <end position="161"/>
    </location>
</feature>
<dbReference type="PANTHER" id="PTHR11138:SF5">
    <property type="entry name" value="METHIONYL-TRNA FORMYLTRANSFERASE, MITOCHONDRIAL"/>
    <property type="match status" value="1"/>
</dbReference>
<dbReference type="OrthoDB" id="5355061at2"/>
<keyword evidence="4" id="KW-1185">Reference proteome</keyword>
<dbReference type="Gene3D" id="3.40.50.12230">
    <property type="match status" value="1"/>
</dbReference>
<proteinExistence type="predicted"/>
<evidence type="ECO:0000313" key="3">
    <source>
        <dbReference type="EMBL" id="GEO14936.1"/>
    </source>
</evidence>
<dbReference type="Pfam" id="PF02911">
    <property type="entry name" value="Formyl_trans_C"/>
    <property type="match status" value="1"/>
</dbReference>
<dbReference type="InterPro" id="IPR036477">
    <property type="entry name" value="Formyl_transf_N_sf"/>
</dbReference>
<sequence length="284" mass="32006">MRFAFAGIDFLGDVFETLLVKGWEPVKLFSRPCDSIYDFNDATVSRARGLRLPVQFTRIQPSDLASLKARKCDALVVAGYPWLVKGWEAHLPYGLNFHPSPLPVGRGPYPLFKAILDASPEWGVTAHVLEPAFDTGPMIAQERFALAPDESHDTLLARCQIAARRIAGTLADRLPELWQNARPQGEGSYWPRMTQVQRTIDWSGTVSDVLRTIRAFGSIETFAKVDTRFIYVWEGSGWEEHHGFRPGTLVHRHRQHLVVAVRDGFVLLTGWSSYAPQGPRNARR</sequence>
<gene>
    <name evidence="3" type="ORF">MAE02_26320</name>
</gene>
<reference evidence="3 4" key="1">
    <citation type="submission" date="2019-07" db="EMBL/GenBank/DDBJ databases">
        <title>Whole genome shotgun sequence of Microvirga aerophila NBRC 106136.</title>
        <authorList>
            <person name="Hosoyama A."/>
            <person name="Uohara A."/>
            <person name="Ohji S."/>
            <person name="Ichikawa N."/>
        </authorList>
    </citation>
    <scope>NUCLEOTIDE SEQUENCE [LARGE SCALE GENOMIC DNA]</scope>
    <source>
        <strain evidence="3 4">NBRC 106136</strain>
    </source>
</reference>
<dbReference type="GO" id="GO:0004479">
    <property type="term" value="F:methionyl-tRNA formyltransferase activity"/>
    <property type="evidence" value="ECO:0007669"/>
    <property type="project" value="TreeGrafter"/>
</dbReference>
<protein>
    <recommendedName>
        <fullName evidence="5">Formyl transferase</fullName>
    </recommendedName>
</protein>
<dbReference type="Proteomes" id="UP000321085">
    <property type="component" value="Unassembled WGS sequence"/>
</dbReference>